<evidence type="ECO:0000313" key="1">
    <source>
        <dbReference type="EMBL" id="MDC0719040.1"/>
    </source>
</evidence>
<name>A0ABT5DZL8_9BACT</name>
<protein>
    <submittedName>
        <fullName evidence="1">Uncharacterized protein</fullName>
    </submittedName>
</protein>
<dbReference type="RefSeq" id="WP_272087552.1">
    <property type="nucleotide sequence ID" value="NZ_JAQNDL010000002.1"/>
</dbReference>
<gene>
    <name evidence="1" type="ORF">POL25_19200</name>
</gene>
<dbReference type="Proteomes" id="UP001221686">
    <property type="component" value="Unassembled WGS sequence"/>
</dbReference>
<accession>A0ABT5DZL8</accession>
<evidence type="ECO:0000313" key="2">
    <source>
        <dbReference type="Proteomes" id="UP001221686"/>
    </source>
</evidence>
<proteinExistence type="predicted"/>
<comment type="caution">
    <text evidence="1">The sequence shown here is derived from an EMBL/GenBank/DDBJ whole genome shotgun (WGS) entry which is preliminary data.</text>
</comment>
<reference evidence="1 2" key="1">
    <citation type="submission" date="2022-11" db="EMBL/GenBank/DDBJ databases">
        <title>Minimal conservation of predation-associated metabolite biosynthetic gene clusters underscores biosynthetic potential of Myxococcota including descriptions for ten novel species: Archangium lansinium sp. nov., Myxococcus landrumus sp. nov., Nannocystis bai.</title>
        <authorList>
            <person name="Ahearne A."/>
            <person name="Stevens C."/>
            <person name="Dowd S."/>
        </authorList>
    </citation>
    <scope>NUCLEOTIDE SEQUENCE [LARGE SCALE GENOMIC DNA]</scope>
    <source>
        <strain evidence="1 2">BB15-2</strain>
    </source>
</reference>
<sequence>MSNTVLTAIFTNYSSTQWQRDVMGWQTQAGVAGISQQPPTSLQAYAGSGVLQYQQDLGGSIADGDAGIWCCWNNGSQRFGIKLWAGMQVIGMGDRPYWYHMNDSSLDNSNINWVQLSDPSDNYTWPSSLGFKITAVPTSSHSSLSVTVTIQDA</sequence>
<dbReference type="EMBL" id="JAQNDL010000002">
    <property type="protein sequence ID" value="MDC0719040.1"/>
    <property type="molecule type" value="Genomic_DNA"/>
</dbReference>
<keyword evidence="2" id="KW-1185">Reference proteome</keyword>
<organism evidence="1 2">
    <name type="scientific">Nannocystis bainbridge</name>
    <dbReference type="NCBI Taxonomy" id="2995303"/>
    <lineage>
        <taxon>Bacteria</taxon>
        <taxon>Pseudomonadati</taxon>
        <taxon>Myxococcota</taxon>
        <taxon>Polyangia</taxon>
        <taxon>Nannocystales</taxon>
        <taxon>Nannocystaceae</taxon>
        <taxon>Nannocystis</taxon>
    </lineage>
</organism>